<proteinExistence type="predicted"/>
<dbReference type="STRING" id="363754.RHSP_39265"/>
<dbReference type="Gene3D" id="3.90.79.10">
    <property type="entry name" value="Nucleoside Triphosphate Pyrophosphohydrolase"/>
    <property type="match status" value="1"/>
</dbReference>
<keyword evidence="7" id="KW-1185">Reference proteome</keyword>
<accession>N6V4U4</accession>
<dbReference type="GO" id="GO:0046872">
    <property type="term" value="F:metal ion binding"/>
    <property type="evidence" value="ECO:0007669"/>
    <property type="project" value="UniProtKB-KW"/>
</dbReference>
<evidence type="ECO:0000256" key="3">
    <source>
        <dbReference type="ARBA" id="ARBA00022801"/>
    </source>
</evidence>
<comment type="caution">
    <text evidence="6">The sequence shown here is derived from an EMBL/GenBank/DDBJ whole genome shotgun (WGS) entry which is preliminary data.</text>
</comment>
<name>N6V4U4_9HYPH</name>
<gene>
    <name evidence="6" type="ORF">RHSP_39265</name>
</gene>
<reference evidence="6 7" key="1">
    <citation type="journal article" date="2012" name="BMC Genomics">
        <title>Genomic basis of broad host range and environmental adaptability of Rhizobium tropici CIAT 899 and Rhizobium sp. PRF 81 which are used in inoculants for common bean (Phaseolus vulgaris L.).</title>
        <authorList>
            <person name="Ormeno-Orrillo E."/>
            <person name="Menna P."/>
            <person name="Almeida L.G."/>
            <person name="Ollero F.J."/>
            <person name="Nicolas M.F."/>
            <person name="Pains Rodrigues E."/>
            <person name="Shigueyoshi Nakatani A."/>
            <person name="Silva Batista J.S."/>
            <person name="Oliveira Chueire L.M."/>
            <person name="Souza R.C."/>
            <person name="Ribeiro Vasconcelos A.T."/>
            <person name="Megias M."/>
            <person name="Hungria M."/>
            <person name="Martinez-Romero E."/>
        </authorList>
    </citation>
    <scope>NUCLEOTIDE SEQUENCE [LARGE SCALE GENOMIC DNA]</scope>
    <source>
        <strain evidence="6 7">PRF 81</strain>
    </source>
</reference>
<dbReference type="CDD" id="cd04666">
    <property type="entry name" value="NUDIX_DIPP2_like_Nudt4"/>
    <property type="match status" value="1"/>
</dbReference>
<dbReference type="InterPro" id="IPR015797">
    <property type="entry name" value="NUDIX_hydrolase-like_dom_sf"/>
</dbReference>
<dbReference type="PROSITE" id="PS51462">
    <property type="entry name" value="NUDIX"/>
    <property type="match status" value="1"/>
</dbReference>
<keyword evidence="2" id="KW-0479">Metal-binding</keyword>
<protein>
    <submittedName>
        <fullName evidence="6">MutT/NUDIX family NTP pyrophosphohydrolase</fullName>
    </submittedName>
</protein>
<dbReference type="Proteomes" id="UP000012429">
    <property type="component" value="Unassembled WGS sequence"/>
</dbReference>
<dbReference type="GO" id="GO:0016462">
    <property type="term" value="F:pyrophosphatase activity"/>
    <property type="evidence" value="ECO:0007669"/>
    <property type="project" value="InterPro"/>
</dbReference>
<keyword evidence="4" id="KW-0460">Magnesium</keyword>
<dbReference type="AlphaFoldDB" id="N6V4U4"/>
<dbReference type="EMBL" id="AQHN01000054">
    <property type="protein sequence ID" value="ENN88136.1"/>
    <property type="molecule type" value="Genomic_DNA"/>
</dbReference>
<evidence type="ECO:0000256" key="4">
    <source>
        <dbReference type="ARBA" id="ARBA00022842"/>
    </source>
</evidence>
<organism evidence="6 7">
    <name type="scientific">Rhizobium freirei PRF 81</name>
    <dbReference type="NCBI Taxonomy" id="363754"/>
    <lineage>
        <taxon>Bacteria</taxon>
        <taxon>Pseudomonadati</taxon>
        <taxon>Pseudomonadota</taxon>
        <taxon>Alphaproteobacteria</taxon>
        <taxon>Hyphomicrobiales</taxon>
        <taxon>Rhizobiaceae</taxon>
        <taxon>Rhizobium/Agrobacterium group</taxon>
        <taxon>Rhizobium</taxon>
    </lineage>
</organism>
<evidence type="ECO:0000256" key="2">
    <source>
        <dbReference type="ARBA" id="ARBA00022723"/>
    </source>
</evidence>
<dbReference type="PANTHER" id="PTHR12629:SF0">
    <property type="entry name" value="DIPHOSPHOINOSITOL-POLYPHOSPHATE DIPHOSPHATASE"/>
    <property type="match status" value="1"/>
</dbReference>
<evidence type="ECO:0000259" key="5">
    <source>
        <dbReference type="PROSITE" id="PS51462"/>
    </source>
</evidence>
<dbReference type="SUPFAM" id="SSF55811">
    <property type="entry name" value="Nudix"/>
    <property type="match status" value="1"/>
</dbReference>
<dbReference type="GO" id="GO:0005737">
    <property type="term" value="C:cytoplasm"/>
    <property type="evidence" value="ECO:0007669"/>
    <property type="project" value="TreeGrafter"/>
</dbReference>
<dbReference type="InterPro" id="IPR047198">
    <property type="entry name" value="DDP-like_NUDIX"/>
</dbReference>
<keyword evidence="3 6" id="KW-0378">Hydrolase</keyword>
<sequence length="224" mass="24771">MTLTIANFGRAAEGTGGQRGANGFNEPASVDFAAALQQASGSRVVGRMASSSSAQEKALRRSESFLSELALHADALLHGRVYEQYAAICYRRVAEHRTAEVLIVTSRESGRWIVPKGWPIKGKKPHEVVAIEAFEEAGVRGKVKKKPFGYFTYLKHLADGNCVPCVVELHLLEVEQVFQDFPERGQRRCEWVSFIEAASRVREPELKGLLLSAERKISKSSGKR</sequence>
<comment type="cofactor">
    <cofactor evidence="1">
        <name>Mg(2+)</name>
        <dbReference type="ChEBI" id="CHEBI:18420"/>
    </cofactor>
</comment>
<dbReference type="PANTHER" id="PTHR12629">
    <property type="entry name" value="DIPHOSPHOINOSITOL POLYPHOSPHATE PHOSPHOHYDROLASE"/>
    <property type="match status" value="1"/>
</dbReference>
<evidence type="ECO:0000313" key="6">
    <source>
        <dbReference type="EMBL" id="ENN88136.1"/>
    </source>
</evidence>
<dbReference type="InterPro" id="IPR000086">
    <property type="entry name" value="NUDIX_hydrolase_dom"/>
</dbReference>
<evidence type="ECO:0000313" key="7">
    <source>
        <dbReference type="Proteomes" id="UP000012429"/>
    </source>
</evidence>
<feature type="domain" description="Nudix hydrolase" evidence="5">
    <location>
        <begin position="81"/>
        <end position="214"/>
    </location>
</feature>
<evidence type="ECO:0000256" key="1">
    <source>
        <dbReference type="ARBA" id="ARBA00001946"/>
    </source>
</evidence>
<dbReference type="PATRIC" id="fig|363754.4.peg.1927"/>